<evidence type="ECO:0000313" key="3">
    <source>
        <dbReference type="Proteomes" id="UP000229307"/>
    </source>
</evidence>
<reference evidence="3" key="1">
    <citation type="submission" date="2017-09" db="EMBL/GenBank/DDBJ databases">
        <title>Depth-based differentiation of microbial function through sediment-hosted aquifers and enrichment of novel symbionts in the deep terrestrial subsurface.</title>
        <authorList>
            <person name="Probst A.J."/>
            <person name="Ladd B."/>
            <person name="Jarett J.K."/>
            <person name="Geller-Mcgrath D.E."/>
            <person name="Sieber C.M.K."/>
            <person name="Emerson J.B."/>
            <person name="Anantharaman K."/>
            <person name="Thomas B.C."/>
            <person name="Malmstrom R."/>
            <person name="Stieglmeier M."/>
            <person name="Klingl A."/>
            <person name="Woyke T."/>
            <person name="Ryan C.M."/>
            <person name="Banfield J.F."/>
        </authorList>
    </citation>
    <scope>NUCLEOTIDE SEQUENCE [LARGE SCALE GENOMIC DNA]</scope>
</reference>
<organism evidence="2 3">
    <name type="scientific">Candidatus Desantisbacteria bacterium CG_4_10_14_0_8_um_filter_48_22</name>
    <dbReference type="NCBI Taxonomy" id="1974543"/>
    <lineage>
        <taxon>Bacteria</taxon>
        <taxon>Candidatus Desantisiibacteriota</taxon>
    </lineage>
</organism>
<keyword evidence="2" id="KW-0808">Transferase</keyword>
<dbReference type="GO" id="GO:0032259">
    <property type="term" value="P:methylation"/>
    <property type="evidence" value="ECO:0007669"/>
    <property type="project" value="UniProtKB-KW"/>
</dbReference>
<feature type="domain" description="Methyltransferase" evidence="1">
    <location>
        <begin position="46"/>
        <end position="136"/>
    </location>
</feature>
<dbReference type="Gene3D" id="3.40.50.150">
    <property type="entry name" value="Vaccinia Virus protein VP39"/>
    <property type="match status" value="1"/>
</dbReference>
<protein>
    <submittedName>
        <fullName evidence="2">SAM-dependent methyltransferase</fullName>
    </submittedName>
</protein>
<keyword evidence="2" id="KW-0489">Methyltransferase</keyword>
<evidence type="ECO:0000313" key="2">
    <source>
        <dbReference type="EMBL" id="PIZ17232.1"/>
    </source>
</evidence>
<name>A0A2M7SCH7_9BACT</name>
<dbReference type="AlphaFoldDB" id="A0A2M7SCH7"/>
<dbReference type="SUPFAM" id="SSF53335">
    <property type="entry name" value="S-adenosyl-L-methionine-dependent methyltransferases"/>
    <property type="match status" value="1"/>
</dbReference>
<comment type="caution">
    <text evidence="2">The sequence shown here is derived from an EMBL/GenBank/DDBJ whole genome shotgun (WGS) entry which is preliminary data.</text>
</comment>
<dbReference type="GO" id="GO:0008168">
    <property type="term" value="F:methyltransferase activity"/>
    <property type="evidence" value="ECO:0007669"/>
    <property type="project" value="UniProtKB-KW"/>
</dbReference>
<evidence type="ECO:0000259" key="1">
    <source>
        <dbReference type="Pfam" id="PF13649"/>
    </source>
</evidence>
<gene>
    <name evidence="2" type="ORF">COY52_04945</name>
</gene>
<accession>A0A2M7SCH7</accession>
<proteinExistence type="predicted"/>
<dbReference type="Proteomes" id="UP000229307">
    <property type="component" value="Unassembled WGS sequence"/>
</dbReference>
<dbReference type="Pfam" id="PF13649">
    <property type="entry name" value="Methyltransf_25"/>
    <property type="match status" value="1"/>
</dbReference>
<dbReference type="InterPro" id="IPR041698">
    <property type="entry name" value="Methyltransf_25"/>
</dbReference>
<dbReference type="InterPro" id="IPR029063">
    <property type="entry name" value="SAM-dependent_MTases_sf"/>
</dbReference>
<sequence>MEDWTSKEWDVFFSIFEKLPRGGPGNNLSTRRAYGFLKDLPERPRILDVGCGPGMQTLELARLSKGEIWAIDNHQAFLDVLSRNAAKEGLGSRIKTVNMDMCSLSVTKKFFDVIWAEGAVYFYGYENALKNWKDLFRKEIRFAFSEPNKFEENVPAEAMEIWQGYPLEGIPDTLKKIENLGYEVSGYFKLPKESWDNHYYNPLRNAIEDYAGSNPASGPAKTVIDALRFEMDSYEKYCKYYGYTFYVCRLKTGITDIRLID</sequence>
<dbReference type="CDD" id="cd02440">
    <property type="entry name" value="AdoMet_MTases"/>
    <property type="match status" value="1"/>
</dbReference>
<dbReference type="EMBL" id="PFMR01000134">
    <property type="protein sequence ID" value="PIZ17232.1"/>
    <property type="molecule type" value="Genomic_DNA"/>
</dbReference>